<evidence type="ECO:0000313" key="2">
    <source>
        <dbReference type="Proteomes" id="UP000465622"/>
    </source>
</evidence>
<reference evidence="1 2" key="1">
    <citation type="journal article" date="2019" name="Emerg. Microbes Infect.">
        <title>Comprehensive subspecies identification of 175 nontuberculous mycobacteria species based on 7547 genomic profiles.</title>
        <authorList>
            <person name="Matsumoto Y."/>
            <person name="Kinjo T."/>
            <person name="Motooka D."/>
            <person name="Nabeya D."/>
            <person name="Jung N."/>
            <person name="Uechi K."/>
            <person name="Horii T."/>
            <person name="Iida T."/>
            <person name="Fujita J."/>
            <person name="Nakamura S."/>
        </authorList>
    </citation>
    <scope>NUCLEOTIDE SEQUENCE [LARGE SCALE GENOMIC DNA]</scope>
    <source>
        <strain evidence="1 2">JCM 12375</strain>
    </source>
</reference>
<accession>A0ABM7I3L7</accession>
<dbReference type="Proteomes" id="UP000465622">
    <property type="component" value="Chromosome"/>
</dbReference>
<proteinExistence type="predicted"/>
<sequence>MGMEERPPVNLTLTRCTAGKAVVYDAPAVAKWQVMTDPEAFGMPPSSGVRRPSRRCGVDVDFSDLLPAWAKIMAFTTIVGSVPLVCARDRLADVVLQDGESAGSHQ</sequence>
<name>A0ABM7I3L7_MYCME</name>
<dbReference type="RefSeq" id="WP_131524834.1">
    <property type="nucleotide sequence ID" value="NZ_AP022567.1"/>
</dbReference>
<organism evidence="1 2">
    <name type="scientific">Mycolicibacterium mageritense</name>
    <name type="common">Mycobacterium mageritense</name>
    <dbReference type="NCBI Taxonomy" id="53462"/>
    <lineage>
        <taxon>Bacteria</taxon>
        <taxon>Bacillati</taxon>
        <taxon>Actinomycetota</taxon>
        <taxon>Actinomycetes</taxon>
        <taxon>Mycobacteriales</taxon>
        <taxon>Mycobacteriaceae</taxon>
        <taxon>Mycolicibacterium</taxon>
    </lineage>
</organism>
<gene>
    <name evidence="1" type="ORF">MMAGJ_67780</name>
</gene>
<keyword evidence="2" id="KW-1185">Reference proteome</keyword>
<protein>
    <submittedName>
        <fullName evidence="1">Uncharacterized protein</fullName>
    </submittedName>
</protein>
<dbReference type="EMBL" id="AP022567">
    <property type="protein sequence ID" value="BBX37496.1"/>
    <property type="molecule type" value="Genomic_DNA"/>
</dbReference>
<evidence type="ECO:0000313" key="1">
    <source>
        <dbReference type="EMBL" id="BBX37496.1"/>
    </source>
</evidence>